<feature type="compositionally biased region" description="Basic residues" evidence="1">
    <location>
        <begin position="73"/>
        <end position="85"/>
    </location>
</feature>
<organism evidence="2 3">
    <name type="scientific">Meloidogyne hapla</name>
    <name type="common">Root-knot nematode worm</name>
    <dbReference type="NCBI Taxonomy" id="6305"/>
    <lineage>
        <taxon>Eukaryota</taxon>
        <taxon>Metazoa</taxon>
        <taxon>Ecdysozoa</taxon>
        <taxon>Nematoda</taxon>
        <taxon>Chromadorea</taxon>
        <taxon>Rhabditida</taxon>
        <taxon>Tylenchina</taxon>
        <taxon>Tylenchomorpha</taxon>
        <taxon>Tylenchoidea</taxon>
        <taxon>Meloidogynidae</taxon>
        <taxon>Meloidogyninae</taxon>
        <taxon>Meloidogyne</taxon>
    </lineage>
</organism>
<protein>
    <submittedName>
        <fullName evidence="3">Thyroid hormone receptor-associated protein 3-like</fullName>
    </submittedName>
</protein>
<evidence type="ECO:0000313" key="3">
    <source>
        <dbReference type="WBParaSite" id="MhA1_Contig232.frz3.gene11"/>
    </source>
</evidence>
<sequence length="213" mass="25050">MFFEVFRTNSKSRSASREGRRSHYQNDREVRERRRSGERRSQYFSNRGERRTQRDERYQGRGRRFGNGQNYYRGRRQSFNNRRRFSGGSKRSYAISPERTGQNAEGKLDDGSDCEQRKRSALEEKHIHNSREVGDRLKRGNSGGIKAQLVKKAVEQQQNKVEHENILSVSEQKQRQQVQEVNKAEINTITEKLKTIVQPKSVVKSETDEEVLK</sequence>
<feature type="compositionally biased region" description="Basic and acidic residues" evidence="1">
    <location>
        <begin position="15"/>
        <end position="32"/>
    </location>
</feature>
<dbReference type="WBParaSite" id="MhA1_Contig232.frz3.gene11">
    <property type="protein sequence ID" value="MhA1_Contig232.frz3.gene11"/>
    <property type="gene ID" value="MhA1_Contig232.frz3.gene11"/>
</dbReference>
<dbReference type="AlphaFoldDB" id="A0A1I8BHB8"/>
<dbReference type="Proteomes" id="UP000095281">
    <property type="component" value="Unplaced"/>
</dbReference>
<feature type="compositionally biased region" description="Basic and acidic residues" evidence="1">
    <location>
        <begin position="106"/>
        <end position="115"/>
    </location>
</feature>
<feature type="compositionally biased region" description="Basic and acidic residues" evidence="1">
    <location>
        <begin position="47"/>
        <end position="59"/>
    </location>
</feature>
<evidence type="ECO:0000256" key="1">
    <source>
        <dbReference type="SAM" id="MobiDB-lite"/>
    </source>
</evidence>
<feature type="region of interest" description="Disordered" evidence="1">
    <location>
        <begin position="1"/>
        <end position="115"/>
    </location>
</feature>
<accession>A0A1I8BHB8</accession>
<evidence type="ECO:0000313" key="2">
    <source>
        <dbReference type="Proteomes" id="UP000095281"/>
    </source>
</evidence>
<keyword evidence="2" id="KW-1185">Reference proteome</keyword>
<name>A0A1I8BHB8_MELHA</name>
<proteinExistence type="predicted"/>
<reference evidence="3" key="1">
    <citation type="submission" date="2016-11" db="UniProtKB">
        <authorList>
            <consortium name="WormBaseParasite"/>
        </authorList>
    </citation>
    <scope>IDENTIFICATION</scope>
</reference>